<protein>
    <submittedName>
        <fullName evidence="2">Alkaline shock family protein YloU</fullName>
    </submittedName>
</protein>
<evidence type="ECO:0000313" key="3">
    <source>
        <dbReference type="Proteomes" id="UP000809829"/>
    </source>
</evidence>
<evidence type="ECO:0000256" key="1">
    <source>
        <dbReference type="ARBA" id="ARBA00005721"/>
    </source>
</evidence>
<dbReference type="RefSeq" id="WP_205183040.1">
    <property type="nucleotide sequence ID" value="NZ_JAFBFC010000001.1"/>
</dbReference>
<gene>
    <name evidence="2" type="ORF">JOC83_000410</name>
</gene>
<evidence type="ECO:0000313" key="2">
    <source>
        <dbReference type="EMBL" id="MBM7701584.1"/>
    </source>
</evidence>
<dbReference type="Pfam" id="PF03780">
    <property type="entry name" value="Asp23"/>
    <property type="match status" value="1"/>
</dbReference>
<keyword evidence="3" id="KW-1185">Reference proteome</keyword>
<dbReference type="InterPro" id="IPR005531">
    <property type="entry name" value="Asp23"/>
</dbReference>
<sequence>MNENHVLEMEEHPNSLGRVEIAPEVIEVIAGIAASEVEGVTAMRGNFATGVVEKLGKKNHGKGVKVELSETGIKVDVYCMMKFGVSIPVVAQKVQDNIRQALKNMTAIELEEVNIHIVGVQFDVPKLEVEQPE</sequence>
<dbReference type="PANTHER" id="PTHR34297">
    <property type="entry name" value="HYPOTHETICAL CYTOSOLIC PROTEIN-RELATED"/>
    <property type="match status" value="1"/>
</dbReference>
<name>A0ABS2QSS6_9BACI</name>
<dbReference type="PANTHER" id="PTHR34297:SF1">
    <property type="entry name" value="ASP23_GLS24 FAMILY ENVELOPE STRESS RESPONSE PROTEIN"/>
    <property type="match status" value="1"/>
</dbReference>
<accession>A0ABS2QSS6</accession>
<proteinExistence type="inferred from homology"/>
<dbReference type="Proteomes" id="UP000809829">
    <property type="component" value="Unassembled WGS sequence"/>
</dbReference>
<dbReference type="EMBL" id="JAFBFC010000001">
    <property type="protein sequence ID" value="MBM7701584.1"/>
    <property type="molecule type" value="Genomic_DNA"/>
</dbReference>
<comment type="similarity">
    <text evidence="1">Belongs to the asp23 family.</text>
</comment>
<reference evidence="2 3" key="1">
    <citation type="submission" date="2021-01" db="EMBL/GenBank/DDBJ databases">
        <title>Genomic Encyclopedia of Type Strains, Phase IV (KMG-IV): sequencing the most valuable type-strain genomes for metagenomic binning, comparative biology and taxonomic classification.</title>
        <authorList>
            <person name="Goeker M."/>
        </authorList>
    </citation>
    <scope>NUCLEOTIDE SEQUENCE [LARGE SCALE GENOMIC DNA]</scope>
    <source>
        <strain evidence="2 3">DSM 104297</strain>
    </source>
</reference>
<comment type="caution">
    <text evidence="2">The sequence shown here is derived from an EMBL/GenBank/DDBJ whole genome shotgun (WGS) entry which is preliminary data.</text>
</comment>
<organism evidence="2 3">
    <name type="scientific">Priestia iocasae</name>
    <dbReference type="NCBI Taxonomy" id="2291674"/>
    <lineage>
        <taxon>Bacteria</taxon>
        <taxon>Bacillati</taxon>
        <taxon>Bacillota</taxon>
        <taxon>Bacilli</taxon>
        <taxon>Bacillales</taxon>
        <taxon>Bacillaceae</taxon>
        <taxon>Priestia</taxon>
    </lineage>
</organism>